<feature type="transmembrane region" description="Helical" evidence="1">
    <location>
        <begin position="41"/>
        <end position="60"/>
    </location>
</feature>
<feature type="domain" description="AB hydrolase-1" evidence="2">
    <location>
        <begin position="136"/>
        <end position="281"/>
    </location>
</feature>
<dbReference type="EMBL" id="JBHUCM010000002">
    <property type="protein sequence ID" value="MFD1535609.1"/>
    <property type="molecule type" value="Genomic_DNA"/>
</dbReference>
<feature type="transmembrane region" description="Helical" evidence="1">
    <location>
        <begin position="72"/>
        <end position="90"/>
    </location>
</feature>
<reference evidence="4" key="1">
    <citation type="journal article" date="2019" name="Int. J. Syst. Evol. Microbiol.">
        <title>The Global Catalogue of Microorganisms (GCM) 10K type strain sequencing project: providing services to taxonomists for standard genome sequencing and annotation.</title>
        <authorList>
            <consortium name="The Broad Institute Genomics Platform"/>
            <consortium name="The Broad Institute Genome Sequencing Center for Infectious Disease"/>
            <person name="Wu L."/>
            <person name="Ma J."/>
        </authorList>
    </citation>
    <scope>NUCLEOTIDE SEQUENCE [LARGE SCALE GENOMIC DNA]</scope>
    <source>
        <strain evidence="4">CGMCC 1.15399</strain>
    </source>
</reference>
<organism evidence="3 4">
    <name type="scientific">Nonomuraea guangzhouensis</name>
    <dbReference type="NCBI Taxonomy" id="1291555"/>
    <lineage>
        <taxon>Bacteria</taxon>
        <taxon>Bacillati</taxon>
        <taxon>Actinomycetota</taxon>
        <taxon>Actinomycetes</taxon>
        <taxon>Streptosporangiales</taxon>
        <taxon>Streptosporangiaceae</taxon>
        <taxon>Nonomuraea</taxon>
    </lineage>
</organism>
<evidence type="ECO:0000313" key="3">
    <source>
        <dbReference type="EMBL" id="MFD1535609.1"/>
    </source>
</evidence>
<dbReference type="Proteomes" id="UP001597097">
    <property type="component" value="Unassembled WGS sequence"/>
</dbReference>
<accession>A0ABW4FYK5</accession>
<dbReference type="Pfam" id="PF00561">
    <property type="entry name" value="Abhydrolase_1"/>
    <property type="match status" value="1"/>
</dbReference>
<comment type="caution">
    <text evidence="3">The sequence shown here is derived from an EMBL/GenBank/DDBJ whole genome shotgun (WGS) entry which is preliminary data.</text>
</comment>
<dbReference type="InterPro" id="IPR005944">
    <property type="entry name" value="Pro_iminopeptidase"/>
</dbReference>
<dbReference type="PANTHER" id="PTHR43722">
    <property type="entry name" value="PROLINE IMINOPEPTIDASE"/>
    <property type="match status" value="1"/>
</dbReference>
<dbReference type="InterPro" id="IPR000073">
    <property type="entry name" value="AB_hydrolase_1"/>
</dbReference>
<gene>
    <name evidence="3" type="ORF">ACFSJ0_01105</name>
</gene>
<proteinExistence type="predicted"/>
<keyword evidence="1" id="KW-0472">Membrane</keyword>
<evidence type="ECO:0000256" key="1">
    <source>
        <dbReference type="SAM" id="Phobius"/>
    </source>
</evidence>
<evidence type="ECO:0000259" key="2">
    <source>
        <dbReference type="Pfam" id="PF00561"/>
    </source>
</evidence>
<sequence>MRTFARRAGRLLTGLVILALSPIPGLAALAGMAMLGAGPDVFTVTGLAVFASVFFLGLLLCVPRPRPVWGRWLRALVILSVEAAVVWQVAAMTLHAPPGGPAPLKPVAGQREWRLTTGSELAYVRLAPKRDTRPEPVVFLHGGPGLADLAGDSAFFAKLAADGYTVYVYDQLGTGRSGRLADPRGYGLPRDVADLEAVRQEIGAQRLILVGQDYGARLAAAYLAEHPEQVAKAVFAAPAALDRPQTASFFTGPDVLSSPRLLAVYTLLRSNPQAAHAFAGDRELEHDHAGGYARLAQRTAPTGLRQGLAASTAPALIVKGARDRQEWSAVADYRAALPRAGVAYLADGSYRGKPYLSTLRAFLAGRPVRTYDGGGPPPGYLGPR</sequence>
<protein>
    <submittedName>
        <fullName evidence="3">Alpha/beta fold hydrolase</fullName>
    </submittedName>
</protein>
<evidence type="ECO:0000313" key="4">
    <source>
        <dbReference type="Proteomes" id="UP001597097"/>
    </source>
</evidence>
<keyword evidence="4" id="KW-1185">Reference proteome</keyword>
<dbReference type="RefSeq" id="WP_219537866.1">
    <property type="nucleotide sequence ID" value="NZ_JAHKRM010000041.1"/>
</dbReference>
<dbReference type="GO" id="GO:0016787">
    <property type="term" value="F:hydrolase activity"/>
    <property type="evidence" value="ECO:0007669"/>
    <property type="project" value="UniProtKB-KW"/>
</dbReference>
<feature type="transmembrane region" description="Helical" evidence="1">
    <location>
        <begin position="12"/>
        <end position="35"/>
    </location>
</feature>
<keyword evidence="1" id="KW-1133">Transmembrane helix</keyword>
<keyword evidence="3" id="KW-0378">Hydrolase</keyword>
<dbReference type="PANTHER" id="PTHR43722:SF1">
    <property type="entry name" value="PROLINE IMINOPEPTIDASE"/>
    <property type="match status" value="1"/>
</dbReference>
<name>A0ABW4FYK5_9ACTN</name>
<keyword evidence="1" id="KW-0812">Transmembrane</keyword>